<name>A0A0F9A4L6_9ZZZZ</name>
<protein>
    <submittedName>
        <fullName evidence="1">Uncharacterized protein</fullName>
    </submittedName>
</protein>
<gene>
    <name evidence="1" type="ORF">LCGC14_2696210</name>
</gene>
<comment type="caution">
    <text evidence="1">The sequence shown here is derived from an EMBL/GenBank/DDBJ whole genome shotgun (WGS) entry which is preliminary data.</text>
</comment>
<evidence type="ECO:0000313" key="1">
    <source>
        <dbReference type="EMBL" id="KKK93105.1"/>
    </source>
</evidence>
<proteinExistence type="predicted"/>
<organism evidence="1">
    <name type="scientific">marine sediment metagenome</name>
    <dbReference type="NCBI Taxonomy" id="412755"/>
    <lineage>
        <taxon>unclassified sequences</taxon>
        <taxon>metagenomes</taxon>
        <taxon>ecological metagenomes</taxon>
    </lineage>
</organism>
<dbReference type="EMBL" id="LAZR01047915">
    <property type="protein sequence ID" value="KKK93105.1"/>
    <property type="molecule type" value="Genomic_DNA"/>
</dbReference>
<dbReference type="AlphaFoldDB" id="A0A0F9A4L6"/>
<reference evidence="1" key="1">
    <citation type="journal article" date="2015" name="Nature">
        <title>Complex archaea that bridge the gap between prokaryotes and eukaryotes.</title>
        <authorList>
            <person name="Spang A."/>
            <person name="Saw J.H."/>
            <person name="Jorgensen S.L."/>
            <person name="Zaremba-Niedzwiedzka K."/>
            <person name="Martijn J."/>
            <person name="Lind A.E."/>
            <person name="van Eijk R."/>
            <person name="Schleper C."/>
            <person name="Guy L."/>
            <person name="Ettema T.J."/>
        </authorList>
    </citation>
    <scope>NUCLEOTIDE SEQUENCE</scope>
</reference>
<accession>A0A0F9A4L6</accession>
<sequence>MAINTLGLDLEYSYPKGLDLRPSSELHVRIIKNVLDRAKESYGELSKSMITGML</sequence>